<accession>A0ABT9IE17</accession>
<organism evidence="1 2">
    <name type="scientific">Blastococcus carthaginiensis</name>
    <dbReference type="NCBI Taxonomy" id="3050034"/>
    <lineage>
        <taxon>Bacteria</taxon>
        <taxon>Bacillati</taxon>
        <taxon>Actinomycetota</taxon>
        <taxon>Actinomycetes</taxon>
        <taxon>Geodermatophilales</taxon>
        <taxon>Geodermatophilaceae</taxon>
        <taxon>Blastococcus</taxon>
    </lineage>
</organism>
<sequence>MKWQRVHLGPSNHPCGLCRGTDVVVVQAQEVRSGLALINPRWVPAVRNYDRCQTCGAKNVAPEQLQPA</sequence>
<dbReference type="Proteomes" id="UP001233673">
    <property type="component" value="Unassembled WGS sequence"/>
</dbReference>
<evidence type="ECO:0000313" key="2">
    <source>
        <dbReference type="Proteomes" id="UP001233673"/>
    </source>
</evidence>
<dbReference type="RefSeq" id="WP_306000437.1">
    <property type="nucleotide sequence ID" value="NZ_JASNFN010000016.1"/>
</dbReference>
<evidence type="ECO:0008006" key="3">
    <source>
        <dbReference type="Google" id="ProtNLM"/>
    </source>
</evidence>
<proteinExistence type="predicted"/>
<comment type="caution">
    <text evidence="1">The sequence shown here is derived from an EMBL/GenBank/DDBJ whole genome shotgun (WGS) entry which is preliminary data.</text>
</comment>
<name>A0ABT9IE17_9ACTN</name>
<protein>
    <recommendedName>
        <fullName evidence="3">Zinc-ribbon 15 domain-containing protein</fullName>
    </recommendedName>
</protein>
<keyword evidence="2" id="KW-1185">Reference proteome</keyword>
<dbReference type="EMBL" id="JASNFN010000016">
    <property type="protein sequence ID" value="MDP5183830.1"/>
    <property type="molecule type" value="Genomic_DNA"/>
</dbReference>
<gene>
    <name evidence="1" type="ORF">QOZ88_14415</name>
</gene>
<reference evidence="2" key="1">
    <citation type="submission" date="2023-05" db="EMBL/GenBank/DDBJ databases">
        <title>Draft genome of Pseudofrankia sp. BMG5.37.</title>
        <authorList>
            <person name="Gtari M."/>
            <person name="Ghodhbane F."/>
            <person name="Sbissi I."/>
        </authorList>
    </citation>
    <scope>NUCLEOTIDE SEQUENCE [LARGE SCALE GENOMIC DNA]</scope>
    <source>
        <strain evidence="2">BMG 814</strain>
    </source>
</reference>
<evidence type="ECO:0000313" key="1">
    <source>
        <dbReference type="EMBL" id="MDP5183830.1"/>
    </source>
</evidence>